<keyword evidence="3" id="KW-1185">Reference proteome</keyword>
<proteinExistence type="predicted"/>
<gene>
    <name evidence="2" type="ORF">IMZ08_09910</name>
</gene>
<organism evidence="2 3">
    <name type="scientific">Litchfieldia luteola</name>
    <dbReference type="NCBI Taxonomy" id="682179"/>
    <lineage>
        <taxon>Bacteria</taxon>
        <taxon>Bacillati</taxon>
        <taxon>Bacillota</taxon>
        <taxon>Bacilli</taxon>
        <taxon>Bacillales</taxon>
        <taxon>Bacillaceae</taxon>
        <taxon>Litchfieldia</taxon>
    </lineage>
</organism>
<sequence length="243" mass="27328">MIPKILNQSKLRNRILLVCTFLIVFLPNNGTAAYSRNLTTTTTKKIILDAPLISQNPELPRGCEVTSLAMLLQHAGVMVDKLTLAKAVKKDPTPYKKHNGIVHFGNPYNGFVGDMYTKRNKGLGVYHAPIADLADQFLATRIIDLTGEDFTQVYKYLVNGSPVWVITNATFEKLPKSSFETWHTPTGIINITYHEHSVLVTGFDEHFIYFNDPLSGIKNTKAPKEEFIASWVQMGKQAITYWP</sequence>
<evidence type="ECO:0000313" key="3">
    <source>
        <dbReference type="Proteomes" id="UP001516662"/>
    </source>
</evidence>
<dbReference type="CDD" id="cd02549">
    <property type="entry name" value="Peptidase_C39A"/>
    <property type="match status" value="1"/>
</dbReference>
<dbReference type="PANTHER" id="PTHR37806">
    <property type="entry name" value="LMO0724 PROTEIN"/>
    <property type="match status" value="1"/>
</dbReference>
<accession>A0ABR9QIX8</accession>
<comment type="caution">
    <text evidence="2">The sequence shown here is derived from an EMBL/GenBank/DDBJ whole genome shotgun (WGS) entry which is preliminary data.</text>
</comment>
<dbReference type="InterPro" id="IPR016997">
    <property type="entry name" value="UCP032442"/>
</dbReference>
<dbReference type="Pfam" id="PF13529">
    <property type="entry name" value="Peptidase_C39_2"/>
    <property type="match status" value="1"/>
</dbReference>
<dbReference type="InterPro" id="IPR039564">
    <property type="entry name" value="Peptidase_C39-like"/>
</dbReference>
<dbReference type="RefSeq" id="WP_193536101.1">
    <property type="nucleotide sequence ID" value="NZ_JAGGKM010000004.1"/>
</dbReference>
<dbReference type="Gene3D" id="3.90.70.10">
    <property type="entry name" value="Cysteine proteinases"/>
    <property type="match status" value="1"/>
</dbReference>
<feature type="domain" description="Peptidase C39-like" evidence="1">
    <location>
        <begin position="48"/>
        <end position="213"/>
    </location>
</feature>
<dbReference type="EMBL" id="JADCLJ010000019">
    <property type="protein sequence ID" value="MBE4908371.1"/>
    <property type="molecule type" value="Genomic_DNA"/>
</dbReference>
<evidence type="ECO:0000313" key="2">
    <source>
        <dbReference type="EMBL" id="MBE4908371.1"/>
    </source>
</evidence>
<reference evidence="2 3" key="1">
    <citation type="submission" date="2020-10" db="EMBL/GenBank/DDBJ databases">
        <title>Bacillus sp. HD4P25, an endophyte from a halophyte.</title>
        <authorList>
            <person name="Sun J.-Q."/>
        </authorList>
    </citation>
    <scope>NUCLEOTIDE SEQUENCE [LARGE SCALE GENOMIC DNA]</scope>
    <source>
        <strain evidence="2 3">YIM 93174</strain>
    </source>
</reference>
<evidence type="ECO:0000259" key="1">
    <source>
        <dbReference type="Pfam" id="PF13529"/>
    </source>
</evidence>
<dbReference type="PIRSF" id="PIRSF032442">
    <property type="entry name" value="UCP032442"/>
    <property type="match status" value="1"/>
</dbReference>
<name>A0ABR9QIX8_9BACI</name>
<dbReference type="InterPro" id="IPR039563">
    <property type="entry name" value="Peptidase_C39_single_dom"/>
</dbReference>
<dbReference type="PANTHER" id="PTHR37806:SF1">
    <property type="entry name" value="PEPTIDASE C39-LIKE DOMAIN-CONTAINING PROTEIN"/>
    <property type="match status" value="1"/>
</dbReference>
<protein>
    <submittedName>
        <fullName evidence="2">C39 family peptidase</fullName>
    </submittedName>
</protein>
<dbReference type="Proteomes" id="UP001516662">
    <property type="component" value="Unassembled WGS sequence"/>
</dbReference>